<dbReference type="GO" id="GO:0008757">
    <property type="term" value="F:S-adenosylmethionine-dependent methyltransferase activity"/>
    <property type="evidence" value="ECO:0007669"/>
    <property type="project" value="InterPro"/>
</dbReference>
<dbReference type="SUPFAM" id="SSF53335">
    <property type="entry name" value="S-adenosyl-L-methionine-dependent methyltransferases"/>
    <property type="match status" value="1"/>
</dbReference>
<dbReference type="InterPro" id="IPR050508">
    <property type="entry name" value="Methyltransf_Superfamily"/>
</dbReference>
<feature type="domain" description="Methyltransferase type 11" evidence="1">
    <location>
        <begin position="53"/>
        <end position="149"/>
    </location>
</feature>
<dbReference type="RefSeq" id="WP_171651839.1">
    <property type="nucleotide sequence ID" value="NZ_WHOD01000049.1"/>
</dbReference>
<sequence>MHTYSEHLKINKNSWDAASERFFGRTALPDYGPYAPSENQLQLFGEIAGKRALEIGCGSGHSIQYMLNNGAAEVWGLDLSSKQIEAAKRVTGSNSQVRLFESPMEENPGLPDNYFDVAYSIYAIGWTLDLSQTLANIHRYLKKGGTFIFSWEHPIHSRVIFDNGSAQFNECYYEEIPALHKAWKPQPAIFHHRKLSTYINELVSSGFMVEKVIEEVEWPAAARGNETTWYSDLKANYFPATMIIKSKKL</sequence>
<dbReference type="Proteomes" id="UP000641588">
    <property type="component" value="Unassembled WGS sequence"/>
</dbReference>
<dbReference type="CDD" id="cd02440">
    <property type="entry name" value="AdoMet_MTases"/>
    <property type="match status" value="1"/>
</dbReference>
<protein>
    <submittedName>
        <fullName evidence="2">Methyltransferase domain-containing protein</fullName>
    </submittedName>
</protein>
<reference evidence="2" key="1">
    <citation type="submission" date="2019-10" db="EMBL/GenBank/DDBJ databases">
        <title>Description of Paenibacillus glebae sp. nov.</title>
        <authorList>
            <person name="Carlier A."/>
            <person name="Qi S."/>
        </authorList>
    </citation>
    <scope>NUCLEOTIDE SEQUENCE</scope>
    <source>
        <strain evidence="2">LMG 31456</strain>
    </source>
</reference>
<keyword evidence="2" id="KW-0808">Transferase</keyword>
<dbReference type="PANTHER" id="PTHR42912:SF93">
    <property type="entry name" value="N6-ADENOSINE-METHYLTRANSFERASE TMT1A"/>
    <property type="match status" value="1"/>
</dbReference>
<dbReference type="Pfam" id="PF08241">
    <property type="entry name" value="Methyltransf_11"/>
    <property type="match status" value="1"/>
</dbReference>
<keyword evidence="3" id="KW-1185">Reference proteome</keyword>
<gene>
    <name evidence="2" type="ORF">GC093_10435</name>
</gene>
<dbReference type="InterPro" id="IPR029063">
    <property type="entry name" value="SAM-dependent_MTases_sf"/>
</dbReference>
<organism evidence="2 3">
    <name type="scientific">Paenibacillus foliorum</name>
    <dbReference type="NCBI Taxonomy" id="2654974"/>
    <lineage>
        <taxon>Bacteria</taxon>
        <taxon>Bacillati</taxon>
        <taxon>Bacillota</taxon>
        <taxon>Bacilli</taxon>
        <taxon>Bacillales</taxon>
        <taxon>Paenibacillaceae</taxon>
        <taxon>Paenibacillus</taxon>
    </lineage>
</organism>
<accession>A0A972JZI3</accession>
<evidence type="ECO:0000259" key="1">
    <source>
        <dbReference type="Pfam" id="PF08241"/>
    </source>
</evidence>
<dbReference type="InterPro" id="IPR013216">
    <property type="entry name" value="Methyltransf_11"/>
</dbReference>
<dbReference type="AlphaFoldDB" id="A0A972JZI3"/>
<dbReference type="EMBL" id="WHOD01000049">
    <property type="protein sequence ID" value="NOU93636.1"/>
    <property type="molecule type" value="Genomic_DNA"/>
</dbReference>
<evidence type="ECO:0000313" key="3">
    <source>
        <dbReference type="Proteomes" id="UP000641588"/>
    </source>
</evidence>
<dbReference type="GO" id="GO:0032259">
    <property type="term" value="P:methylation"/>
    <property type="evidence" value="ECO:0007669"/>
    <property type="project" value="UniProtKB-KW"/>
</dbReference>
<dbReference type="Gene3D" id="3.40.50.150">
    <property type="entry name" value="Vaccinia Virus protein VP39"/>
    <property type="match status" value="1"/>
</dbReference>
<comment type="caution">
    <text evidence="2">The sequence shown here is derived from an EMBL/GenBank/DDBJ whole genome shotgun (WGS) entry which is preliminary data.</text>
</comment>
<dbReference type="PANTHER" id="PTHR42912">
    <property type="entry name" value="METHYLTRANSFERASE"/>
    <property type="match status" value="1"/>
</dbReference>
<evidence type="ECO:0000313" key="2">
    <source>
        <dbReference type="EMBL" id="NOU93636.1"/>
    </source>
</evidence>
<name>A0A972JZI3_9BACL</name>
<keyword evidence="2" id="KW-0489">Methyltransferase</keyword>
<proteinExistence type="predicted"/>